<gene>
    <name evidence="5" type="ORF">J2Z70_004086</name>
</gene>
<dbReference type="RefSeq" id="WP_036723650.1">
    <property type="nucleotide sequence ID" value="NZ_JAGGLV010000014.1"/>
</dbReference>
<dbReference type="EMBL" id="JAGGLV010000014">
    <property type="protein sequence ID" value="MBP2113925.1"/>
    <property type="molecule type" value="Genomic_DNA"/>
</dbReference>
<dbReference type="CDD" id="cd06471">
    <property type="entry name" value="ACD_LpsHSP_like"/>
    <property type="match status" value="1"/>
</dbReference>
<dbReference type="SUPFAM" id="SSF49764">
    <property type="entry name" value="HSP20-like chaperones"/>
    <property type="match status" value="1"/>
</dbReference>
<comment type="similarity">
    <text evidence="1 2">Belongs to the small heat shock protein (HSP20) family.</text>
</comment>
<comment type="caution">
    <text evidence="5">The sequence shown here is derived from an EMBL/GenBank/DDBJ whole genome shotgun (WGS) entry which is preliminary data.</text>
</comment>
<evidence type="ECO:0000256" key="2">
    <source>
        <dbReference type="RuleBase" id="RU003616"/>
    </source>
</evidence>
<dbReference type="Proteomes" id="UP000773462">
    <property type="component" value="Unassembled WGS sequence"/>
</dbReference>
<evidence type="ECO:0000313" key="5">
    <source>
        <dbReference type="EMBL" id="MBP2113925.1"/>
    </source>
</evidence>
<dbReference type="PROSITE" id="PS01031">
    <property type="entry name" value="SHSP"/>
    <property type="match status" value="1"/>
</dbReference>
<accession>A0ABS4NV27</accession>
<dbReference type="InterPro" id="IPR008978">
    <property type="entry name" value="HSP20-like_chaperone"/>
</dbReference>
<dbReference type="Pfam" id="PF00011">
    <property type="entry name" value="HSP20"/>
    <property type="match status" value="1"/>
</dbReference>
<feature type="region of interest" description="Disordered" evidence="3">
    <location>
        <begin position="132"/>
        <end position="158"/>
    </location>
</feature>
<name>A0ABS4NV27_9BACL</name>
<keyword evidence="6" id="KW-1185">Reference proteome</keyword>
<evidence type="ECO:0000313" key="6">
    <source>
        <dbReference type="Proteomes" id="UP000773462"/>
    </source>
</evidence>
<feature type="domain" description="SHSP" evidence="4">
    <location>
        <begin position="34"/>
        <end position="147"/>
    </location>
</feature>
<dbReference type="Gene3D" id="2.60.40.790">
    <property type="match status" value="1"/>
</dbReference>
<reference evidence="5 6" key="1">
    <citation type="submission" date="2021-03" db="EMBL/GenBank/DDBJ databases">
        <title>Genomic Encyclopedia of Type Strains, Phase IV (KMG-IV): sequencing the most valuable type-strain genomes for metagenomic binning, comparative biology and taxonomic classification.</title>
        <authorList>
            <person name="Goeker M."/>
        </authorList>
    </citation>
    <scope>NUCLEOTIDE SEQUENCE [LARGE SCALE GENOMIC DNA]</scope>
    <source>
        <strain evidence="5 6">DSM 101953</strain>
    </source>
</reference>
<dbReference type="InterPro" id="IPR002068">
    <property type="entry name" value="A-crystallin/Hsp20_dom"/>
</dbReference>
<evidence type="ECO:0000256" key="1">
    <source>
        <dbReference type="PROSITE-ProRule" id="PRU00285"/>
    </source>
</evidence>
<evidence type="ECO:0000256" key="3">
    <source>
        <dbReference type="SAM" id="MobiDB-lite"/>
    </source>
</evidence>
<dbReference type="InterPro" id="IPR031107">
    <property type="entry name" value="Small_HSP"/>
</dbReference>
<protein>
    <submittedName>
        <fullName evidence="5">HSP20 family protein</fullName>
    </submittedName>
</protein>
<sequence>MFDLVPFGKRRDDAFGVLAKSLNEVFNDDFFAPLTSNALSFRTDIRESEGAYLIEAELPGFRKEEIDIDYSSPYLTIKAVRTEESNEENKDHQMVRRERRYGEYVRRFYVQDIDDAGIRASLRDGVLSLEVPKRQKPQGKRIEIQDGGNDNSDRKELQ</sequence>
<proteinExistence type="inferred from homology"/>
<evidence type="ECO:0000259" key="4">
    <source>
        <dbReference type="PROSITE" id="PS01031"/>
    </source>
</evidence>
<dbReference type="PANTHER" id="PTHR11527">
    <property type="entry name" value="HEAT-SHOCK PROTEIN 20 FAMILY MEMBER"/>
    <property type="match status" value="1"/>
</dbReference>
<organism evidence="5 6">
    <name type="scientific">Paenibacillus silagei</name>
    <dbReference type="NCBI Taxonomy" id="1670801"/>
    <lineage>
        <taxon>Bacteria</taxon>
        <taxon>Bacillati</taxon>
        <taxon>Bacillota</taxon>
        <taxon>Bacilli</taxon>
        <taxon>Bacillales</taxon>
        <taxon>Paenibacillaceae</taxon>
        <taxon>Paenibacillus</taxon>
    </lineage>
</organism>